<keyword evidence="2" id="KW-0812">Transmembrane</keyword>
<dbReference type="AlphaFoldDB" id="A0AA47L6D6"/>
<dbReference type="EMBL" id="CP114194">
    <property type="protein sequence ID" value="WAT90224.1"/>
    <property type="molecule type" value="Genomic_DNA"/>
</dbReference>
<name>A0AA47L6D6_VIBPH</name>
<feature type="coiled-coil region" evidence="1">
    <location>
        <begin position="147"/>
        <end position="199"/>
    </location>
</feature>
<organism evidence="3 4">
    <name type="scientific">Vibrio parahaemolyticus</name>
    <dbReference type="NCBI Taxonomy" id="670"/>
    <lineage>
        <taxon>Bacteria</taxon>
        <taxon>Pseudomonadati</taxon>
        <taxon>Pseudomonadota</taxon>
        <taxon>Gammaproteobacteria</taxon>
        <taxon>Vibrionales</taxon>
        <taxon>Vibrionaceae</taxon>
        <taxon>Vibrio</taxon>
    </lineage>
</organism>
<evidence type="ECO:0000256" key="1">
    <source>
        <dbReference type="SAM" id="Coils"/>
    </source>
</evidence>
<protein>
    <submittedName>
        <fullName evidence="3">Uncharacterized protein</fullName>
    </submittedName>
</protein>
<keyword evidence="2" id="KW-0472">Membrane</keyword>
<feature type="transmembrane region" description="Helical" evidence="2">
    <location>
        <begin position="21"/>
        <end position="41"/>
    </location>
</feature>
<dbReference type="RefSeq" id="WP_269169431.1">
    <property type="nucleotide sequence ID" value="NZ_CP114194.1"/>
</dbReference>
<evidence type="ECO:0000313" key="4">
    <source>
        <dbReference type="Proteomes" id="UP001156560"/>
    </source>
</evidence>
<accession>A0AA47L6D6</accession>
<gene>
    <name evidence="3" type="ORF">O1Q84_17015</name>
</gene>
<reference evidence="3" key="1">
    <citation type="submission" date="2022-12" db="EMBL/GenBank/DDBJ databases">
        <title>Vibrio parahaemolyticus become highly virulent by producing novel Tc toxins.</title>
        <authorList>
            <person name="Yang F."/>
            <person name="You Y."/>
            <person name="Lai Q."/>
            <person name="Xu L."/>
            <person name="Li F."/>
        </authorList>
    </citation>
    <scope>NUCLEOTIDE SEQUENCE</scope>
    <source>
        <strain evidence="3">Vp-HL-202005</strain>
    </source>
</reference>
<dbReference type="Proteomes" id="UP001156560">
    <property type="component" value="Chromosome 1"/>
</dbReference>
<proteinExistence type="predicted"/>
<keyword evidence="2" id="KW-1133">Transmembrane helix</keyword>
<keyword evidence="1" id="KW-0175">Coiled coil</keyword>
<evidence type="ECO:0000256" key="2">
    <source>
        <dbReference type="SAM" id="Phobius"/>
    </source>
</evidence>
<sequence>MIADVLTSIKAYLYDRTSSPLLGAFATSLALWNFKILMLFFSKTPYAVKVWEIDFFYSQPFFSSIDNLSWLTNYWMCLYLMPAVTSLFYIYVFPWFSHRVFEFSYNKQIALNNKKKEMQGSELISAEEKEELLSSIQKLNIENRANVLKFREEISQLEGQVDSVIKQREALKVKNDELLVELEEVKRREAKTHEEALDQVLNGPRKSQPEASKLPHTMDLKQQDMFENVDLNEAKHHVGLESFFAEDYVKHDEKDERQEQATPSYMRFYSSLSSDKKMITEQILSALLDSEASLDGIHFEVQYEPVLGDDKSSLRKYLSQMKLYGIVEINDYGSGAVYSLTHDGEELYKCILERGFTEKGFVIAS</sequence>
<evidence type="ECO:0000313" key="3">
    <source>
        <dbReference type="EMBL" id="WAT90224.1"/>
    </source>
</evidence>
<feature type="transmembrane region" description="Helical" evidence="2">
    <location>
        <begin position="73"/>
        <end position="96"/>
    </location>
</feature>